<dbReference type="GO" id="GO:0004527">
    <property type="term" value="F:exonuclease activity"/>
    <property type="evidence" value="ECO:0007669"/>
    <property type="project" value="UniProtKB-KW"/>
</dbReference>
<proteinExistence type="inferred from homology"/>
<keyword evidence="7" id="KW-0234">DNA repair</keyword>
<accession>A0A3P7D4V0</accession>
<keyword evidence="5" id="KW-0378">Hydrolase</keyword>
<sequence length="133" mass="15218">MPYGRDTATRQPWLRQFLHSWVARGHLSRAIPHIKSYCRCSPDGQHLRWFVLTSANLSKAAWGSLELEKTQLMLRSYELGVLFLPEMFQLSEQTVEGVPTAFSDFPTPYLLPPTPYAARAHSTFMSYVLQSEA</sequence>
<dbReference type="GO" id="GO:0005634">
    <property type="term" value="C:nucleus"/>
    <property type="evidence" value="ECO:0007669"/>
    <property type="project" value="UniProtKB-SubCell"/>
</dbReference>
<evidence type="ECO:0000256" key="10">
    <source>
        <dbReference type="PIRSR" id="PIRSR610347-2"/>
    </source>
</evidence>
<feature type="site" description="Interaction with DNA" evidence="11">
    <location>
        <position position="58"/>
    </location>
</feature>
<evidence type="ECO:0000256" key="6">
    <source>
        <dbReference type="ARBA" id="ARBA00022839"/>
    </source>
</evidence>
<reference evidence="12 13" key="1">
    <citation type="submission" date="2018-11" db="EMBL/GenBank/DDBJ databases">
        <authorList>
            <consortium name="Pathogen Informatics"/>
        </authorList>
    </citation>
    <scope>NUCLEOTIDE SEQUENCE [LARGE SCALE GENOMIC DNA]</scope>
    <source>
        <strain evidence="12 13">NST_G2</strain>
    </source>
</reference>
<evidence type="ECO:0000256" key="7">
    <source>
        <dbReference type="ARBA" id="ARBA00023204"/>
    </source>
</evidence>
<organism evidence="12 13">
    <name type="scientific">Schistocephalus solidus</name>
    <name type="common">Tapeworm</name>
    <dbReference type="NCBI Taxonomy" id="70667"/>
    <lineage>
        <taxon>Eukaryota</taxon>
        <taxon>Metazoa</taxon>
        <taxon>Spiralia</taxon>
        <taxon>Lophotrochozoa</taxon>
        <taxon>Platyhelminthes</taxon>
        <taxon>Cestoda</taxon>
        <taxon>Eucestoda</taxon>
        <taxon>Diphyllobothriidea</taxon>
        <taxon>Diphyllobothriidae</taxon>
        <taxon>Schistocephalus</taxon>
    </lineage>
</organism>
<dbReference type="GO" id="GO:0003697">
    <property type="term" value="F:single-stranded DNA binding"/>
    <property type="evidence" value="ECO:0007669"/>
    <property type="project" value="TreeGrafter"/>
</dbReference>
<dbReference type="InterPro" id="IPR010347">
    <property type="entry name" value="Tdp1"/>
</dbReference>
<keyword evidence="6" id="KW-0269">Exonuclease</keyword>
<dbReference type="Pfam" id="PF06087">
    <property type="entry name" value="Tyr-DNA_phospho"/>
    <property type="match status" value="1"/>
</dbReference>
<evidence type="ECO:0000313" key="13">
    <source>
        <dbReference type="Proteomes" id="UP000275846"/>
    </source>
</evidence>
<evidence type="ECO:0000256" key="9">
    <source>
        <dbReference type="PIRSR" id="PIRSR610347-1"/>
    </source>
</evidence>
<dbReference type="Gene3D" id="3.30.870.10">
    <property type="entry name" value="Endonuclease Chain A"/>
    <property type="match status" value="1"/>
</dbReference>
<evidence type="ECO:0000256" key="5">
    <source>
        <dbReference type="ARBA" id="ARBA00022801"/>
    </source>
</evidence>
<keyword evidence="8" id="KW-0539">Nucleus</keyword>
<feature type="binding site" evidence="10">
    <location>
        <position position="35"/>
    </location>
    <ligand>
        <name>substrate</name>
    </ligand>
</feature>
<dbReference type="SUPFAM" id="SSF56024">
    <property type="entry name" value="Phospholipase D/nuclease"/>
    <property type="match status" value="1"/>
</dbReference>
<evidence type="ECO:0008006" key="14">
    <source>
        <dbReference type="Google" id="ProtNLM"/>
    </source>
</evidence>
<feature type="active site" description="Proton donor/acceptor" evidence="9">
    <location>
        <position position="33"/>
    </location>
</feature>
<dbReference type="OrthoDB" id="47785at2759"/>
<evidence type="ECO:0000256" key="3">
    <source>
        <dbReference type="ARBA" id="ARBA00022722"/>
    </source>
</evidence>
<dbReference type="EMBL" id="UYSU01039780">
    <property type="protein sequence ID" value="VDM01676.1"/>
    <property type="molecule type" value="Genomic_DNA"/>
</dbReference>
<evidence type="ECO:0000256" key="8">
    <source>
        <dbReference type="ARBA" id="ARBA00023242"/>
    </source>
</evidence>
<dbReference type="GO" id="GO:0003690">
    <property type="term" value="F:double-stranded DNA binding"/>
    <property type="evidence" value="ECO:0007669"/>
    <property type="project" value="TreeGrafter"/>
</dbReference>
<protein>
    <recommendedName>
        <fullName evidence="14">Tyrosyl-DNA phosphodiesterase 1</fullName>
    </recommendedName>
</protein>
<evidence type="ECO:0000256" key="11">
    <source>
        <dbReference type="PIRSR" id="PIRSR610347-3"/>
    </source>
</evidence>
<comment type="similarity">
    <text evidence="2">Belongs to the tyrosyl-DNA phosphodiesterase family.</text>
</comment>
<gene>
    <name evidence="12" type="ORF">SSLN_LOCUS15290</name>
</gene>
<dbReference type="AlphaFoldDB" id="A0A3P7D4V0"/>
<dbReference type="STRING" id="70667.A0A3P7D4V0"/>
<name>A0A3P7D4V0_SCHSO</name>
<keyword evidence="13" id="KW-1185">Reference proteome</keyword>
<dbReference type="GO" id="GO:0017005">
    <property type="term" value="F:3'-tyrosyl-DNA phosphodiesterase activity"/>
    <property type="evidence" value="ECO:0007669"/>
    <property type="project" value="TreeGrafter"/>
</dbReference>
<dbReference type="PANTHER" id="PTHR12415">
    <property type="entry name" value="TYROSYL-DNA PHOSPHODIESTERASE 1"/>
    <property type="match status" value="1"/>
</dbReference>
<evidence type="ECO:0000256" key="1">
    <source>
        <dbReference type="ARBA" id="ARBA00004123"/>
    </source>
</evidence>
<dbReference type="GO" id="GO:0006281">
    <property type="term" value="P:DNA repair"/>
    <property type="evidence" value="ECO:0007669"/>
    <property type="project" value="UniProtKB-KW"/>
</dbReference>
<evidence type="ECO:0000256" key="4">
    <source>
        <dbReference type="ARBA" id="ARBA00022763"/>
    </source>
</evidence>
<keyword evidence="3" id="KW-0540">Nuclease</keyword>
<dbReference type="PANTHER" id="PTHR12415:SF0">
    <property type="entry name" value="TYROSYL-DNA PHOSPHODIESTERASE 1"/>
    <property type="match status" value="1"/>
</dbReference>
<dbReference type="Proteomes" id="UP000275846">
    <property type="component" value="Unassembled WGS sequence"/>
</dbReference>
<evidence type="ECO:0000256" key="2">
    <source>
        <dbReference type="ARBA" id="ARBA00010205"/>
    </source>
</evidence>
<keyword evidence="4" id="KW-0227">DNA damage</keyword>
<comment type="subcellular location">
    <subcellularLocation>
        <location evidence="1">Nucleus</location>
    </subcellularLocation>
</comment>
<evidence type="ECO:0000313" key="12">
    <source>
        <dbReference type="EMBL" id="VDM01676.1"/>
    </source>
</evidence>